<name>A0AAU8C8A1_9RHOB</name>
<dbReference type="EC" id="3.1.-.-" evidence="2"/>
<evidence type="ECO:0000313" key="2">
    <source>
        <dbReference type="EMBL" id="XCF12254.1"/>
    </source>
</evidence>
<sequence length="358" mass="39868">MSRSPYNGIERRAFWKIAVEKRIEVASSDIFRPKFPLTNDMRIATAGSCFAQHVGRALRQSGLSVIDAEPAPPGTPENLAKNYGYSTYSARYGNIYTVAHLLQIMKEATGRFTPAEPVWALKDRFIDSQRPNVEPTGLETPDAVIWHRARHLECIVKMMQSCDVFVFTFGLTEAWLHTETQTVFSLAPGTLGGSFDPTVHSFKNYTTRTVVDDFREFMRLAQTLNPNIKFLITVSPIPLAATASGTHVEIATTRSKAVLRAACDELTSDFANVDYFPSYEIINSPRSKGQFFAPNLRDVTPEGVQTVMTILMRAYGFEDRMGSTVLSEAPMPLTDDDMDARCEEVLLNQFADIGVAKA</sequence>
<feature type="domain" description="GSCFA" evidence="1">
    <location>
        <begin position="42"/>
        <end position="308"/>
    </location>
</feature>
<dbReference type="InterPro" id="IPR014982">
    <property type="entry name" value="GSCFA"/>
</dbReference>
<keyword evidence="2" id="KW-0614">Plasmid</keyword>
<dbReference type="EMBL" id="CP159197">
    <property type="protein sequence ID" value="XCF12254.1"/>
    <property type="molecule type" value="Genomic_DNA"/>
</dbReference>
<dbReference type="RefSeq" id="WP_353628668.1">
    <property type="nucleotide sequence ID" value="NZ_CP159197.1"/>
</dbReference>
<dbReference type="KEGG" id="suly:ABM428_17520"/>
<keyword evidence="2" id="KW-0378">Hydrolase</keyword>
<accession>A0AAU8C8A1</accession>
<evidence type="ECO:0000259" key="1">
    <source>
        <dbReference type="Pfam" id="PF08885"/>
    </source>
</evidence>
<dbReference type="GO" id="GO:0016787">
    <property type="term" value="F:hydrolase activity"/>
    <property type="evidence" value="ECO:0007669"/>
    <property type="project" value="UniProtKB-KW"/>
</dbReference>
<gene>
    <name evidence="2" type="ORF">ABM428_17520</name>
</gene>
<dbReference type="AlphaFoldDB" id="A0AAU8C8A1"/>
<organism evidence="2">
    <name type="scientific">Sulfitobacter sp. TCYB15</name>
    <dbReference type="NCBI Taxonomy" id="3229275"/>
    <lineage>
        <taxon>Bacteria</taxon>
        <taxon>Pseudomonadati</taxon>
        <taxon>Pseudomonadota</taxon>
        <taxon>Alphaproteobacteria</taxon>
        <taxon>Rhodobacterales</taxon>
        <taxon>Roseobacteraceae</taxon>
        <taxon>Sulfitobacter</taxon>
    </lineage>
</organism>
<reference evidence="2" key="1">
    <citation type="journal article" date="2020" name="Int. J. Syst. Evol. Microbiol.">
        <title>Notification of changes in taxonomic opinion previously published outside the IJSEM.</title>
        <authorList>
            <person name="Oren A."/>
            <person name="Garrity G."/>
        </authorList>
    </citation>
    <scope>NUCLEOTIDE SEQUENCE</scope>
    <source>
        <strain evidence="2">TCYB15</strain>
    </source>
</reference>
<reference evidence="2" key="2">
    <citation type="submission" date="2024-06" db="EMBL/GenBank/DDBJ databases">
        <authorList>
            <person name="Deng Y."/>
        </authorList>
    </citation>
    <scope>NUCLEOTIDE SEQUENCE</scope>
    <source>
        <strain evidence="2">TCYB15</strain>
        <plasmid evidence="2">pZYJ04</plasmid>
    </source>
</reference>
<proteinExistence type="predicted"/>
<dbReference type="Pfam" id="PF08885">
    <property type="entry name" value="GSCFA"/>
    <property type="match status" value="1"/>
</dbReference>
<geneLocation type="plasmid" evidence="2">
    <name>pZYJ04</name>
</geneLocation>
<protein>
    <submittedName>
        <fullName evidence="2">GSCFA domain-containing protein</fullName>
        <ecNumber evidence="2">3.1.-.-</ecNumber>
    </submittedName>
</protein>